<keyword evidence="6" id="KW-0342">GTP-binding</keyword>
<dbReference type="InterPro" id="IPR020849">
    <property type="entry name" value="Small_GTPase_Ras-type"/>
</dbReference>
<dbReference type="SMART" id="SM00175">
    <property type="entry name" value="RAB"/>
    <property type="match status" value="1"/>
</dbReference>
<evidence type="ECO:0000256" key="2">
    <source>
        <dbReference type="ARBA" id="ARBA00011984"/>
    </source>
</evidence>
<evidence type="ECO:0000256" key="1">
    <source>
        <dbReference type="ARBA" id="ARBA00004236"/>
    </source>
</evidence>
<dbReference type="NCBIfam" id="TIGR00231">
    <property type="entry name" value="small_GTP"/>
    <property type="match status" value="1"/>
</dbReference>
<evidence type="ECO:0000313" key="8">
    <source>
        <dbReference type="EMBL" id="KAJ5067790.1"/>
    </source>
</evidence>
<dbReference type="PANTHER" id="PTHR24070">
    <property type="entry name" value="RAS, DI-RAS, AND RHEB FAMILY MEMBERS OF SMALL GTPASE SUPERFAMILY"/>
    <property type="match status" value="1"/>
</dbReference>
<dbReference type="GO" id="GO:0003925">
    <property type="term" value="F:G protein activity"/>
    <property type="evidence" value="ECO:0007669"/>
    <property type="project" value="UniProtKB-EC"/>
</dbReference>
<dbReference type="OMA" id="KKKHCRI"/>
<dbReference type="PROSITE" id="PS51421">
    <property type="entry name" value="RAS"/>
    <property type="match status" value="1"/>
</dbReference>
<dbReference type="GO" id="GO:0005886">
    <property type="term" value="C:plasma membrane"/>
    <property type="evidence" value="ECO:0007669"/>
    <property type="project" value="UniProtKB-SubCell"/>
</dbReference>
<name>A0A9Q0LAM7_ANAIG</name>
<dbReference type="AlphaFoldDB" id="A0A9Q0LAM7"/>
<dbReference type="PROSITE" id="PS51419">
    <property type="entry name" value="RAB"/>
    <property type="match status" value="1"/>
</dbReference>
<dbReference type="GO" id="GO:0005525">
    <property type="term" value="F:GTP binding"/>
    <property type="evidence" value="ECO:0007669"/>
    <property type="project" value="UniProtKB-KW"/>
</dbReference>
<dbReference type="GO" id="GO:0007165">
    <property type="term" value="P:signal transduction"/>
    <property type="evidence" value="ECO:0007669"/>
    <property type="project" value="InterPro"/>
</dbReference>
<protein>
    <recommendedName>
        <fullName evidence="2">small monomeric GTPase</fullName>
        <ecNumber evidence="2">3.6.5.2</ecNumber>
    </recommendedName>
</protein>
<evidence type="ECO:0000256" key="4">
    <source>
        <dbReference type="ARBA" id="ARBA00022741"/>
    </source>
</evidence>
<proteinExistence type="predicted"/>
<evidence type="ECO:0000256" key="7">
    <source>
        <dbReference type="ARBA" id="ARBA00023136"/>
    </source>
</evidence>
<comment type="subcellular location">
    <subcellularLocation>
        <location evidence="1">Cell membrane</location>
    </subcellularLocation>
</comment>
<keyword evidence="3" id="KW-1003">Cell membrane</keyword>
<dbReference type="Proteomes" id="UP001149090">
    <property type="component" value="Unassembled WGS sequence"/>
</dbReference>
<dbReference type="InterPro" id="IPR027417">
    <property type="entry name" value="P-loop_NTPase"/>
</dbReference>
<dbReference type="Gene3D" id="3.40.50.300">
    <property type="entry name" value="P-loop containing nucleotide triphosphate hydrolases"/>
    <property type="match status" value="1"/>
</dbReference>
<dbReference type="EMBL" id="JAPDFW010000125">
    <property type="protein sequence ID" value="KAJ5067790.1"/>
    <property type="molecule type" value="Genomic_DNA"/>
</dbReference>
<evidence type="ECO:0000256" key="5">
    <source>
        <dbReference type="ARBA" id="ARBA00022801"/>
    </source>
</evidence>
<dbReference type="OrthoDB" id="5976022at2759"/>
<comment type="caution">
    <text evidence="8">The sequence shown here is derived from an EMBL/GenBank/DDBJ whole genome shotgun (WGS) entry which is preliminary data.</text>
</comment>
<dbReference type="SUPFAM" id="SSF52540">
    <property type="entry name" value="P-loop containing nucleoside triphosphate hydrolases"/>
    <property type="match status" value="1"/>
</dbReference>
<dbReference type="EC" id="3.6.5.2" evidence="2"/>
<reference evidence="8" key="1">
    <citation type="submission" date="2022-10" db="EMBL/GenBank/DDBJ databases">
        <title>Novel sulphate-reducing endosymbionts in the free-living metamonad Anaeramoeba.</title>
        <authorList>
            <person name="Jerlstrom-Hultqvist J."/>
            <person name="Cepicka I."/>
            <person name="Gallot-Lavallee L."/>
            <person name="Salas-Leiva D."/>
            <person name="Curtis B.A."/>
            <person name="Zahonova K."/>
            <person name="Pipaliya S."/>
            <person name="Dacks J."/>
            <person name="Roger A.J."/>
        </authorList>
    </citation>
    <scope>NUCLEOTIDE SEQUENCE</scope>
    <source>
        <strain evidence="8">BMAN</strain>
    </source>
</reference>
<evidence type="ECO:0000256" key="3">
    <source>
        <dbReference type="ARBA" id="ARBA00022475"/>
    </source>
</evidence>
<keyword evidence="5" id="KW-0378">Hydrolase</keyword>
<dbReference type="Pfam" id="PF00071">
    <property type="entry name" value="Ras"/>
    <property type="match status" value="1"/>
</dbReference>
<keyword evidence="7" id="KW-0472">Membrane</keyword>
<gene>
    <name evidence="8" type="ORF">M0811_02980</name>
</gene>
<dbReference type="PROSITE" id="PS51420">
    <property type="entry name" value="RHO"/>
    <property type="match status" value="1"/>
</dbReference>
<evidence type="ECO:0000313" key="9">
    <source>
        <dbReference type="Proteomes" id="UP001149090"/>
    </source>
</evidence>
<sequence length="188" mass="21520">MSNQYRIIVLGEGGVGKSAVTIQFLQNHFITKYEPTLEETFRKQMEIDSEQCILEIIDTAGQEDYYSMRERYIKTGEGFLLVYSIISKTTFDKVNPLFESIQRVKESDKPSDTELVIPAVLIGNKSDLSDQRAVTKSEGEELAKSFGIPFFETSAKTSTNIKECFTTVVREMKKIRKPSKKKRFCFLL</sequence>
<organism evidence="8 9">
    <name type="scientific">Anaeramoeba ignava</name>
    <name type="common">Anaerobic marine amoeba</name>
    <dbReference type="NCBI Taxonomy" id="1746090"/>
    <lineage>
        <taxon>Eukaryota</taxon>
        <taxon>Metamonada</taxon>
        <taxon>Anaeramoebidae</taxon>
        <taxon>Anaeramoeba</taxon>
    </lineage>
</organism>
<keyword evidence="9" id="KW-1185">Reference proteome</keyword>
<dbReference type="PRINTS" id="PR00449">
    <property type="entry name" value="RASTRNSFRMNG"/>
</dbReference>
<accession>A0A9Q0LAM7</accession>
<evidence type="ECO:0000256" key="6">
    <source>
        <dbReference type="ARBA" id="ARBA00023134"/>
    </source>
</evidence>
<dbReference type="FunFam" id="3.40.50.300:FF:000343">
    <property type="entry name" value="Ras family gtpase"/>
    <property type="match status" value="1"/>
</dbReference>
<dbReference type="SMART" id="SM00173">
    <property type="entry name" value="RAS"/>
    <property type="match status" value="1"/>
</dbReference>
<keyword evidence="4" id="KW-0547">Nucleotide-binding</keyword>
<dbReference type="CDD" id="cd00876">
    <property type="entry name" value="Ras"/>
    <property type="match status" value="1"/>
</dbReference>
<dbReference type="InterPro" id="IPR001806">
    <property type="entry name" value="Small_GTPase"/>
</dbReference>
<dbReference type="SMART" id="SM00174">
    <property type="entry name" value="RHO"/>
    <property type="match status" value="1"/>
</dbReference>
<dbReference type="InterPro" id="IPR005225">
    <property type="entry name" value="Small_GTP-bd"/>
</dbReference>